<proteinExistence type="predicted"/>
<dbReference type="EMBL" id="MTSL01000010">
    <property type="protein sequence ID" value="PJF20063.1"/>
    <property type="molecule type" value="Genomic_DNA"/>
</dbReference>
<keyword evidence="3" id="KW-1185">Reference proteome</keyword>
<protein>
    <submittedName>
        <fullName evidence="2">Uncharacterized protein</fullName>
    </submittedName>
</protein>
<evidence type="ECO:0000313" key="2">
    <source>
        <dbReference type="EMBL" id="PJF20063.1"/>
    </source>
</evidence>
<organism evidence="2 3">
    <name type="scientific">Paramicrosporidium saccamoebae</name>
    <dbReference type="NCBI Taxonomy" id="1246581"/>
    <lineage>
        <taxon>Eukaryota</taxon>
        <taxon>Fungi</taxon>
        <taxon>Fungi incertae sedis</taxon>
        <taxon>Cryptomycota</taxon>
        <taxon>Cryptomycota incertae sedis</taxon>
        <taxon>Paramicrosporidium</taxon>
    </lineage>
</organism>
<gene>
    <name evidence="2" type="ORF">PSACC_00110</name>
</gene>
<name>A0A2H9TQN5_9FUNG</name>
<comment type="caution">
    <text evidence="2">The sequence shown here is derived from an EMBL/GenBank/DDBJ whole genome shotgun (WGS) entry which is preliminary data.</text>
</comment>
<sequence>MRSKLSTSLLLFSRSGLNRIGSNELISLSKSGSGEHLAPADKNLNVEGLCRELERKEKTIRDLRKQLGSLSTRSTGGQKGGPARCLSTLTRSASIVSSETWVNVLICSWSLDQAPQSSPVHGANVDLWTLLSTSQQTGQIRRSPIWTVLQKSVWRRQEYDSHDVRVEKIHLQRPDDCTNGRAATGAVRVASHRRRPSGQDGNM</sequence>
<keyword evidence="1" id="KW-0175">Coiled coil</keyword>
<evidence type="ECO:0000313" key="3">
    <source>
        <dbReference type="Proteomes" id="UP000240830"/>
    </source>
</evidence>
<dbReference type="Proteomes" id="UP000240830">
    <property type="component" value="Unassembled WGS sequence"/>
</dbReference>
<accession>A0A2H9TQN5</accession>
<feature type="coiled-coil region" evidence="1">
    <location>
        <begin position="46"/>
        <end position="73"/>
    </location>
</feature>
<dbReference type="AlphaFoldDB" id="A0A2H9TQN5"/>
<reference evidence="2 3" key="1">
    <citation type="submission" date="2016-10" db="EMBL/GenBank/DDBJ databases">
        <title>The genome of Paramicrosporidium saccamoebae is the missing link in understanding Cryptomycota and Microsporidia evolution.</title>
        <authorList>
            <person name="Quandt C.A."/>
            <person name="Beaudet D."/>
            <person name="Corsaro D."/>
            <person name="Michel R."/>
            <person name="Corradi N."/>
            <person name="James T."/>
        </authorList>
    </citation>
    <scope>NUCLEOTIDE SEQUENCE [LARGE SCALE GENOMIC DNA]</scope>
    <source>
        <strain evidence="2 3">KSL3</strain>
    </source>
</reference>
<evidence type="ECO:0000256" key="1">
    <source>
        <dbReference type="SAM" id="Coils"/>
    </source>
</evidence>